<dbReference type="Pfam" id="PF02597">
    <property type="entry name" value="ThiS"/>
    <property type="match status" value="1"/>
</dbReference>
<dbReference type="Gene3D" id="3.10.20.30">
    <property type="match status" value="1"/>
</dbReference>
<evidence type="ECO:0000313" key="2">
    <source>
        <dbReference type="Proteomes" id="UP000703674"/>
    </source>
</evidence>
<comment type="caution">
    <text evidence="1">The sequence shown here is derived from an EMBL/GenBank/DDBJ whole genome shotgun (WGS) entry which is preliminary data.</text>
</comment>
<keyword evidence="2" id="KW-1185">Reference proteome</keyword>
<organism evidence="1 2">
    <name type="scientific">Salinimicrobium oceani</name>
    <dbReference type="NCBI Taxonomy" id="2722702"/>
    <lineage>
        <taxon>Bacteria</taxon>
        <taxon>Pseudomonadati</taxon>
        <taxon>Bacteroidota</taxon>
        <taxon>Flavobacteriia</taxon>
        <taxon>Flavobacteriales</taxon>
        <taxon>Flavobacteriaceae</taxon>
        <taxon>Salinimicrobium</taxon>
    </lineage>
</organism>
<accession>A0ABX1D631</accession>
<reference evidence="1 2" key="1">
    <citation type="submission" date="2020-03" db="EMBL/GenBank/DDBJ databases">
        <title>Salinimicrobium sp. nov, isolated from SCS.</title>
        <authorList>
            <person name="Cao W.R."/>
        </authorList>
    </citation>
    <scope>NUCLEOTIDE SEQUENCE [LARGE SCALE GENOMIC DNA]</scope>
    <source>
        <strain evidence="2">J15B91</strain>
    </source>
</reference>
<dbReference type="EMBL" id="JAAVJR010000255">
    <property type="protein sequence ID" value="NJW54526.1"/>
    <property type="molecule type" value="Genomic_DNA"/>
</dbReference>
<dbReference type="InterPro" id="IPR012675">
    <property type="entry name" value="Beta-grasp_dom_sf"/>
</dbReference>
<name>A0ABX1D631_9FLAO</name>
<dbReference type="InterPro" id="IPR016155">
    <property type="entry name" value="Mopterin_synth/thiamin_S_b"/>
</dbReference>
<dbReference type="SUPFAM" id="SSF54285">
    <property type="entry name" value="MoaD/ThiS"/>
    <property type="match status" value="1"/>
</dbReference>
<proteinExistence type="predicted"/>
<protein>
    <submittedName>
        <fullName evidence="1">MoaD/ThiS family protein</fullName>
    </submittedName>
</protein>
<feature type="non-terminal residue" evidence="1">
    <location>
        <position position="1"/>
    </location>
</feature>
<gene>
    <name evidence="1" type="ORF">HC175_16570</name>
</gene>
<dbReference type="Proteomes" id="UP000703674">
    <property type="component" value="Unassembled WGS sequence"/>
</dbReference>
<dbReference type="InterPro" id="IPR003749">
    <property type="entry name" value="ThiS/MoaD-like"/>
</dbReference>
<evidence type="ECO:0000313" key="1">
    <source>
        <dbReference type="EMBL" id="NJW54526.1"/>
    </source>
</evidence>
<sequence>AVNQNLNTQVELQDGDEVAFLPPFAGG</sequence>